<sequence length="121" mass="13492">MNVDTGFEDPQEFIQCSFLELLGQILHVGTDHAMNDHSVMHNSVVNDNGVGYGNGVGNDEEEERVFHVKMGDENGETDDANGVQPLEAEKHDNCRVHKAQRTRREAFRLIHGDAGGQYTKL</sequence>
<feature type="region of interest" description="Disordered" evidence="1">
    <location>
        <begin position="70"/>
        <end position="98"/>
    </location>
</feature>
<organism evidence="2 3">
    <name type="scientific">Cuscuta campestris</name>
    <dbReference type="NCBI Taxonomy" id="132261"/>
    <lineage>
        <taxon>Eukaryota</taxon>
        <taxon>Viridiplantae</taxon>
        <taxon>Streptophyta</taxon>
        <taxon>Embryophyta</taxon>
        <taxon>Tracheophyta</taxon>
        <taxon>Spermatophyta</taxon>
        <taxon>Magnoliopsida</taxon>
        <taxon>eudicotyledons</taxon>
        <taxon>Gunneridae</taxon>
        <taxon>Pentapetalae</taxon>
        <taxon>asterids</taxon>
        <taxon>lamiids</taxon>
        <taxon>Solanales</taxon>
        <taxon>Convolvulaceae</taxon>
        <taxon>Cuscuteae</taxon>
        <taxon>Cuscuta</taxon>
        <taxon>Cuscuta subgen. Grammica</taxon>
        <taxon>Cuscuta sect. Cleistogrammica</taxon>
    </lineage>
</organism>
<gene>
    <name evidence="2" type="ORF">CCAM_LOCUS42860</name>
</gene>
<dbReference type="Proteomes" id="UP000595140">
    <property type="component" value="Unassembled WGS sequence"/>
</dbReference>
<keyword evidence="3" id="KW-1185">Reference proteome</keyword>
<accession>A0A484NMQ7</accession>
<protein>
    <submittedName>
        <fullName evidence="2">Uncharacterized protein</fullName>
    </submittedName>
</protein>
<name>A0A484NMQ7_9ASTE</name>
<proteinExistence type="predicted"/>
<evidence type="ECO:0000256" key="1">
    <source>
        <dbReference type="SAM" id="MobiDB-lite"/>
    </source>
</evidence>
<evidence type="ECO:0000313" key="2">
    <source>
        <dbReference type="EMBL" id="VFR01085.1"/>
    </source>
</evidence>
<dbReference type="EMBL" id="OOIL02006729">
    <property type="protein sequence ID" value="VFR01085.1"/>
    <property type="molecule type" value="Genomic_DNA"/>
</dbReference>
<reference evidence="2 3" key="1">
    <citation type="submission" date="2018-04" db="EMBL/GenBank/DDBJ databases">
        <authorList>
            <person name="Vogel A."/>
        </authorList>
    </citation>
    <scope>NUCLEOTIDE SEQUENCE [LARGE SCALE GENOMIC DNA]</scope>
</reference>
<evidence type="ECO:0000313" key="3">
    <source>
        <dbReference type="Proteomes" id="UP000595140"/>
    </source>
</evidence>
<dbReference type="AlphaFoldDB" id="A0A484NMQ7"/>